<reference evidence="2" key="1">
    <citation type="submission" date="2022-12" db="EMBL/GenBank/DDBJ databases">
        <authorList>
            <person name="Petersen C."/>
        </authorList>
    </citation>
    <scope>NUCLEOTIDE SEQUENCE</scope>
    <source>
        <strain evidence="2">IBT 17660</strain>
    </source>
</reference>
<comment type="caution">
    <text evidence="2">The sequence shown here is derived from an EMBL/GenBank/DDBJ whole genome shotgun (WGS) entry which is preliminary data.</text>
</comment>
<evidence type="ECO:0000313" key="3">
    <source>
        <dbReference type="Proteomes" id="UP001147760"/>
    </source>
</evidence>
<sequence>MDMIDLIYVKYSASVVVLDVVPCGPCTSRNSLFRPPSVQAESCCDSPSTRISPGSTVSSPLKSNRPTILIKPSKLLLET</sequence>
<proteinExistence type="predicted"/>
<accession>A0A9X0BIT4</accession>
<dbReference type="AlphaFoldDB" id="A0A9X0BIT4"/>
<protein>
    <submittedName>
        <fullName evidence="2">Uncharacterized protein</fullName>
    </submittedName>
</protein>
<dbReference type="EMBL" id="JAPWDO010000006">
    <property type="protein sequence ID" value="KAJ5466318.1"/>
    <property type="molecule type" value="Genomic_DNA"/>
</dbReference>
<evidence type="ECO:0000256" key="1">
    <source>
        <dbReference type="SAM" id="MobiDB-lite"/>
    </source>
</evidence>
<keyword evidence="3" id="KW-1185">Reference proteome</keyword>
<name>A0A9X0BIT4_9EURO</name>
<gene>
    <name evidence="2" type="ORF">N7530_010105</name>
</gene>
<feature type="region of interest" description="Disordered" evidence="1">
    <location>
        <begin position="36"/>
        <end position="65"/>
    </location>
</feature>
<dbReference type="Proteomes" id="UP001147760">
    <property type="component" value="Unassembled WGS sequence"/>
</dbReference>
<dbReference type="OrthoDB" id="4359796at2759"/>
<organism evidence="2 3">
    <name type="scientific">Penicillium desertorum</name>
    <dbReference type="NCBI Taxonomy" id="1303715"/>
    <lineage>
        <taxon>Eukaryota</taxon>
        <taxon>Fungi</taxon>
        <taxon>Dikarya</taxon>
        <taxon>Ascomycota</taxon>
        <taxon>Pezizomycotina</taxon>
        <taxon>Eurotiomycetes</taxon>
        <taxon>Eurotiomycetidae</taxon>
        <taxon>Eurotiales</taxon>
        <taxon>Aspergillaceae</taxon>
        <taxon>Penicillium</taxon>
    </lineage>
</organism>
<feature type="compositionally biased region" description="Polar residues" evidence="1">
    <location>
        <begin position="45"/>
        <end position="65"/>
    </location>
</feature>
<evidence type="ECO:0000313" key="2">
    <source>
        <dbReference type="EMBL" id="KAJ5466318.1"/>
    </source>
</evidence>
<reference evidence="2" key="2">
    <citation type="journal article" date="2023" name="IMA Fungus">
        <title>Comparative genomic study of the Penicillium genus elucidates a diverse pangenome and 15 lateral gene transfer events.</title>
        <authorList>
            <person name="Petersen C."/>
            <person name="Sorensen T."/>
            <person name="Nielsen M.R."/>
            <person name="Sondergaard T.E."/>
            <person name="Sorensen J.L."/>
            <person name="Fitzpatrick D.A."/>
            <person name="Frisvad J.C."/>
            <person name="Nielsen K.L."/>
        </authorList>
    </citation>
    <scope>NUCLEOTIDE SEQUENCE</scope>
    <source>
        <strain evidence="2">IBT 17660</strain>
    </source>
</reference>